<comment type="caution">
    <text evidence="2">The sequence shown here is derived from an EMBL/GenBank/DDBJ whole genome shotgun (WGS) entry which is preliminary data.</text>
</comment>
<proteinExistence type="predicted"/>
<organism evidence="2 3">
    <name type="scientific">Aureobasidium melanogenum</name>
    <name type="common">Aureobasidium pullulans var. melanogenum</name>
    <dbReference type="NCBI Taxonomy" id="46634"/>
    <lineage>
        <taxon>Eukaryota</taxon>
        <taxon>Fungi</taxon>
        <taxon>Dikarya</taxon>
        <taxon>Ascomycota</taxon>
        <taxon>Pezizomycotina</taxon>
        <taxon>Dothideomycetes</taxon>
        <taxon>Dothideomycetidae</taxon>
        <taxon>Dothideales</taxon>
        <taxon>Saccotheciaceae</taxon>
        <taxon>Aureobasidium</taxon>
    </lineage>
</organism>
<evidence type="ECO:0000313" key="2">
    <source>
        <dbReference type="EMBL" id="KAG9990834.1"/>
    </source>
</evidence>
<dbReference type="AlphaFoldDB" id="A0A9P8K231"/>
<evidence type="ECO:0000313" key="3">
    <source>
        <dbReference type="Proteomes" id="UP000729357"/>
    </source>
</evidence>
<sequence>MVKLTTVTAANVAFIKEQSLTAVFVGATNGIGEFTVRELCKTHGHDGPSLRIIIVGRNEKAAQRIMTGCRSLCSSVEFHFVQGGDISLLHSVDEACDEIKSILETIETSSIDMLVMTQGKVEFGPRIDTREGLDRSMSLLYYSRMRFIGNLLPSLLCSASPTGVRIISIYAGGMETMGTLHPTDLSLNQPKHYSFANCRTHSVAMKAMYFEDLAIKHAGKLSCLHMYPGLVVHKGFDDPNYPWWFKVIWKIVKPFARFFPMYLTPEEIGQRVLFLASGQRYAPKGLEGGAEVVDATNKVKGGGAYSVTYTSEVNDVSKFYQKLGVEKFKDAVLQHTEDVFKVIEKDGVFQPTIYETVH</sequence>
<feature type="non-terminal residue" evidence="2">
    <location>
        <position position="358"/>
    </location>
</feature>
<name>A0A9P8K231_AURME</name>
<dbReference type="InterPro" id="IPR036291">
    <property type="entry name" value="NAD(P)-bd_dom_sf"/>
</dbReference>
<dbReference type="PANTHER" id="PTHR47534">
    <property type="entry name" value="YALI0E05731P"/>
    <property type="match status" value="1"/>
</dbReference>
<dbReference type="EMBL" id="JAHFXS010000015">
    <property type="protein sequence ID" value="KAG9990834.1"/>
    <property type="molecule type" value="Genomic_DNA"/>
</dbReference>
<keyword evidence="3" id="KW-1185">Reference proteome</keyword>
<evidence type="ECO:0000256" key="1">
    <source>
        <dbReference type="ARBA" id="ARBA00023002"/>
    </source>
</evidence>
<dbReference type="PANTHER" id="PTHR47534:SF3">
    <property type="entry name" value="ALCOHOL DEHYDROGENASE-LIKE C-TERMINAL DOMAIN-CONTAINING PROTEIN"/>
    <property type="match status" value="1"/>
</dbReference>
<dbReference type="Gene3D" id="3.40.50.720">
    <property type="entry name" value="NAD(P)-binding Rossmann-like Domain"/>
    <property type="match status" value="1"/>
</dbReference>
<keyword evidence="1" id="KW-0560">Oxidoreductase</keyword>
<dbReference type="Proteomes" id="UP000729357">
    <property type="component" value="Unassembled WGS sequence"/>
</dbReference>
<gene>
    <name evidence="2" type="ORF">KCU98_g833</name>
</gene>
<protein>
    <submittedName>
        <fullName evidence="2">Uncharacterized protein</fullName>
    </submittedName>
</protein>
<dbReference type="InterPro" id="IPR052228">
    <property type="entry name" value="Sec_Metab_Biosynth_Oxidored"/>
</dbReference>
<accession>A0A9P8K231</accession>
<dbReference type="SUPFAM" id="SSF51735">
    <property type="entry name" value="NAD(P)-binding Rossmann-fold domains"/>
    <property type="match status" value="1"/>
</dbReference>
<reference evidence="2" key="1">
    <citation type="journal article" date="2021" name="J Fungi (Basel)">
        <title>Virulence traits and population genomics of the black yeast Aureobasidium melanogenum.</title>
        <authorList>
            <person name="Cernosa A."/>
            <person name="Sun X."/>
            <person name="Gostincar C."/>
            <person name="Fang C."/>
            <person name="Gunde-Cimerman N."/>
            <person name="Song Z."/>
        </authorList>
    </citation>
    <scope>NUCLEOTIDE SEQUENCE</scope>
    <source>
        <strain evidence="2">EXF-9298</strain>
    </source>
</reference>
<reference evidence="2" key="2">
    <citation type="submission" date="2021-08" db="EMBL/GenBank/DDBJ databases">
        <authorList>
            <person name="Gostincar C."/>
            <person name="Sun X."/>
            <person name="Song Z."/>
            <person name="Gunde-Cimerman N."/>
        </authorList>
    </citation>
    <scope>NUCLEOTIDE SEQUENCE</scope>
    <source>
        <strain evidence="2">EXF-9298</strain>
    </source>
</reference>
<dbReference type="GO" id="GO:0016491">
    <property type="term" value="F:oxidoreductase activity"/>
    <property type="evidence" value="ECO:0007669"/>
    <property type="project" value="UniProtKB-KW"/>
</dbReference>